<gene>
    <name evidence="1" type="ORF">CROQUDRAFT_668781</name>
</gene>
<proteinExistence type="predicted"/>
<reference evidence="1" key="1">
    <citation type="submission" date="2013-11" db="EMBL/GenBank/DDBJ databases">
        <title>Genome sequence of the fusiform rust pathogen reveals effectors for host alternation and coevolution with pine.</title>
        <authorList>
            <consortium name="DOE Joint Genome Institute"/>
            <person name="Smith K."/>
            <person name="Pendleton A."/>
            <person name="Kubisiak T."/>
            <person name="Anderson C."/>
            <person name="Salamov A."/>
            <person name="Aerts A."/>
            <person name="Riley R."/>
            <person name="Clum A."/>
            <person name="Lindquist E."/>
            <person name="Ence D."/>
            <person name="Campbell M."/>
            <person name="Kronenberg Z."/>
            <person name="Feau N."/>
            <person name="Dhillon B."/>
            <person name="Hamelin R."/>
            <person name="Burleigh J."/>
            <person name="Smith J."/>
            <person name="Yandell M."/>
            <person name="Nelson C."/>
            <person name="Grigoriev I."/>
            <person name="Davis J."/>
        </authorList>
    </citation>
    <scope>NUCLEOTIDE SEQUENCE</scope>
    <source>
        <strain evidence="1">G11</strain>
    </source>
</reference>
<dbReference type="AlphaFoldDB" id="A0A9P6TFM4"/>
<organism evidence="1 2">
    <name type="scientific">Cronartium quercuum f. sp. fusiforme G11</name>
    <dbReference type="NCBI Taxonomy" id="708437"/>
    <lineage>
        <taxon>Eukaryota</taxon>
        <taxon>Fungi</taxon>
        <taxon>Dikarya</taxon>
        <taxon>Basidiomycota</taxon>
        <taxon>Pucciniomycotina</taxon>
        <taxon>Pucciniomycetes</taxon>
        <taxon>Pucciniales</taxon>
        <taxon>Coleosporiaceae</taxon>
        <taxon>Cronartium</taxon>
    </lineage>
</organism>
<dbReference type="OrthoDB" id="2500527at2759"/>
<evidence type="ECO:0000313" key="2">
    <source>
        <dbReference type="Proteomes" id="UP000886653"/>
    </source>
</evidence>
<evidence type="ECO:0000313" key="1">
    <source>
        <dbReference type="EMBL" id="KAG0150099.1"/>
    </source>
</evidence>
<accession>A0A9P6TFM4</accession>
<dbReference type="EMBL" id="MU167222">
    <property type="protein sequence ID" value="KAG0150099.1"/>
    <property type="molecule type" value="Genomic_DNA"/>
</dbReference>
<comment type="caution">
    <text evidence="1">The sequence shown here is derived from an EMBL/GenBank/DDBJ whole genome shotgun (WGS) entry which is preliminary data.</text>
</comment>
<name>A0A9P6TFM4_9BASI</name>
<keyword evidence="2" id="KW-1185">Reference proteome</keyword>
<protein>
    <submittedName>
        <fullName evidence="1">Uncharacterized protein</fullName>
    </submittedName>
</protein>
<dbReference type="Proteomes" id="UP000886653">
    <property type="component" value="Unassembled WGS sequence"/>
</dbReference>
<sequence length="244" mass="28090">MARSLVVPEVGKLFSFPQVFRTLYNDFEKEINFQNNLIDTMSSYLIESSVITSKEFDESSRDLVNSQLRRGLYRIKMVDYVPLDKVVDNQITDSLLTFGSRYTEEIIHSARELKTQNEKDPGDIILSLELLEKIKEIQSKLEAVDKLMFTISIPDFQKNIAGEEFLNIENFKIDYLATKNDMVSVEKDKVEFMESDDDNKGVQTFETSETESSVIRTSTTSVLDSTETVSETIINRSERIISWD</sequence>